<protein>
    <recommendedName>
        <fullName evidence="1">DUF397 domain-containing protein</fullName>
    </recommendedName>
</protein>
<dbReference type="InterPro" id="IPR007278">
    <property type="entry name" value="DUF397"/>
</dbReference>
<proteinExistence type="predicted"/>
<name>A0A7W9LYG1_9PSEU</name>
<reference evidence="2 3" key="1">
    <citation type="submission" date="2020-08" db="EMBL/GenBank/DDBJ databases">
        <title>Sequencing the genomes of 1000 actinobacteria strains.</title>
        <authorList>
            <person name="Klenk H.-P."/>
        </authorList>
    </citation>
    <scope>NUCLEOTIDE SEQUENCE [LARGE SCALE GENOMIC DNA]</scope>
    <source>
        <strain evidence="2 3">DSM 45486</strain>
    </source>
</reference>
<gene>
    <name evidence="2" type="ORF">F4560_000406</name>
</gene>
<evidence type="ECO:0000259" key="1">
    <source>
        <dbReference type="Pfam" id="PF04149"/>
    </source>
</evidence>
<dbReference type="RefSeq" id="WP_184915405.1">
    <property type="nucleotide sequence ID" value="NZ_JACHMO010000001.1"/>
</dbReference>
<accession>A0A7W9LYG1</accession>
<feature type="domain" description="DUF397" evidence="1">
    <location>
        <begin position="6"/>
        <end position="54"/>
    </location>
</feature>
<sequence>MKRRTGWFKSSHSAENPACVEVRFVPDTTDVRDSKNPTGPTLSFPRGAWTQFLGRRAR</sequence>
<dbReference type="Pfam" id="PF04149">
    <property type="entry name" value="DUF397"/>
    <property type="match status" value="1"/>
</dbReference>
<evidence type="ECO:0000313" key="2">
    <source>
        <dbReference type="EMBL" id="MBB5800638.1"/>
    </source>
</evidence>
<comment type="caution">
    <text evidence="2">The sequence shown here is derived from an EMBL/GenBank/DDBJ whole genome shotgun (WGS) entry which is preliminary data.</text>
</comment>
<organism evidence="2 3">
    <name type="scientific">Saccharothrix ecbatanensis</name>
    <dbReference type="NCBI Taxonomy" id="1105145"/>
    <lineage>
        <taxon>Bacteria</taxon>
        <taxon>Bacillati</taxon>
        <taxon>Actinomycetota</taxon>
        <taxon>Actinomycetes</taxon>
        <taxon>Pseudonocardiales</taxon>
        <taxon>Pseudonocardiaceae</taxon>
        <taxon>Saccharothrix</taxon>
    </lineage>
</organism>
<dbReference type="AlphaFoldDB" id="A0A7W9LYG1"/>
<dbReference type="Proteomes" id="UP000552097">
    <property type="component" value="Unassembled WGS sequence"/>
</dbReference>
<dbReference type="EMBL" id="JACHMO010000001">
    <property type="protein sequence ID" value="MBB5800638.1"/>
    <property type="molecule type" value="Genomic_DNA"/>
</dbReference>
<keyword evidence="3" id="KW-1185">Reference proteome</keyword>
<evidence type="ECO:0000313" key="3">
    <source>
        <dbReference type="Proteomes" id="UP000552097"/>
    </source>
</evidence>